<dbReference type="PROSITE" id="PS50850">
    <property type="entry name" value="MFS"/>
    <property type="match status" value="1"/>
</dbReference>
<dbReference type="GO" id="GO:0005886">
    <property type="term" value="C:plasma membrane"/>
    <property type="evidence" value="ECO:0007669"/>
    <property type="project" value="UniProtKB-SubCell"/>
</dbReference>
<evidence type="ECO:0000256" key="2">
    <source>
        <dbReference type="ARBA" id="ARBA00022692"/>
    </source>
</evidence>
<dbReference type="PRINTS" id="PR01035">
    <property type="entry name" value="TCRTETA"/>
</dbReference>
<feature type="transmembrane region" description="Helical" evidence="5">
    <location>
        <begin position="159"/>
        <end position="177"/>
    </location>
</feature>
<comment type="caution">
    <text evidence="7">The sequence shown here is derived from an EMBL/GenBank/DDBJ whole genome shotgun (WGS) entry which is preliminary data.</text>
</comment>
<dbReference type="EMBL" id="JACXYU010000019">
    <property type="protein sequence ID" value="MBD3934694.1"/>
    <property type="molecule type" value="Genomic_DNA"/>
</dbReference>
<keyword evidence="3 5" id="KW-1133">Transmembrane helix</keyword>
<feature type="transmembrane region" description="Helical" evidence="5">
    <location>
        <begin position="267"/>
        <end position="289"/>
    </location>
</feature>
<feature type="transmembrane region" description="Helical" evidence="5">
    <location>
        <begin position="298"/>
        <end position="314"/>
    </location>
</feature>
<dbReference type="PANTHER" id="PTHR23546:SF1">
    <property type="entry name" value="MEMBRANE PROTEIN"/>
    <property type="match status" value="1"/>
</dbReference>
<dbReference type="RefSeq" id="WP_191211995.1">
    <property type="nucleotide sequence ID" value="NZ_BAABKL010000004.1"/>
</dbReference>
<evidence type="ECO:0000259" key="6">
    <source>
        <dbReference type="PROSITE" id="PS50850"/>
    </source>
</evidence>
<dbReference type="InterPro" id="IPR020846">
    <property type="entry name" value="MFS_dom"/>
</dbReference>
<proteinExistence type="predicted"/>
<organism evidence="7 8">
    <name type="scientific">Streptomyces chumphonensis</name>
    <dbReference type="NCBI Taxonomy" id="1214925"/>
    <lineage>
        <taxon>Bacteria</taxon>
        <taxon>Bacillati</taxon>
        <taxon>Actinomycetota</taxon>
        <taxon>Actinomycetes</taxon>
        <taxon>Kitasatosporales</taxon>
        <taxon>Streptomycetaceae</taxon>
        <taxon>Streptomyces</taxon>
    </lineage>
</organism>
<dbReference type="Proteomes" id="UP000632289">
    <property type="component" value="Unassembled WGS sequence"/>
</dbReference>
<name>A0A927IFE4_9ACTN</name>
<keyword evidence="8" id="KW-1185">Reference proteome</keyword>
<dbReference type="AlphaFoldDB" id="A0A927IFE4"/>
<sequence length="423" mass="43377">MAEHHQPGPTVISEAAQRKPQVPLLLGAVFLVFLGHMSLSPIIAPLSREVGLAEWQIGATVSTAALAVVLTSQFWGRRSQSLGRKPVLVTACAIATATMTGFAVVAWFGMTGAITGTALFVAFLLLRGVGFGGAIAAVPPTAQAYIADITTDEQARVKGMAGVGSVQAMAMVGGALVGGALSAFGLIVPLIATPVLMAAALLLLATRLRAEARHELIPSPAQVNPLDPRVWPFLVAGFGMFTSLGFIQVIMGFLVQDRLDLDSALTGVVTGGALLAAGVGLILAQAVIVPRVNWTPPALLRVGSATAVLGFILLTPDLGLAPLVAANVLIGVGLGLATPGYTAGPTLLVRRDEQGALAGLVNATNGLTFVVAPIAGTVLYGTAPSLPALVGAVIMAAVALFTFTHPRFREGFQSDAEDLRQVR</sequence>
<keyword evidence="4 5" id="KW-0472">Membrane</keyword>
<dbReference type="GO" id="GO:0022857">
    <property type="term" value="F:transmembrane transporter activity"/>
    <property type="evidence" value="ECO:0007669"/>
    <property type="project" value="InterPro"/>
</dbReference>
<dbReference type="InterPro" id="IPR036259">
    <property type="entry name" value="MFS_trans_sf"/>
</dbReference>
<protein>
    <submittedName>
        <fullName evidence="7">MFS transporter</fullName>
    </submittedName>
</protein>
<feature type="domain" description="Major facilitator superfamily (MFS) profile" evidence="6">
    <location>
        <begin position="21"/>
        <end position="409"/>
    </location>
</feature>
<dbReference type="InterPro" id="IPR001958">
    <property type="entry name" value="Tet-R_TetA/multi-R_MdtG-like"/>
</dbReference>
<keyword evidence="2 5" id="KW-0812">Transmembrane</keyword>
<feature type="transmembrane region" description="Helical" evidence="5">
    <location>
        <begin position="183"/>
        <end position="205"/>
    </location>
</feature>
<accession>A0A927IFE4</accession>
<feature type="transmembrane region" description="Helical" evidence="5">
    <location>
        <begin position="22"/>
        <end position="43"/>
    </location>
</feature>
<dbReference type="PANTHER" id="PTHR23546">
    <property type="entry name" value="TRANSPORT PROTEIN"/>
    <property type="match status" value="1"/>
</dbReference>
<feature type="transmembrane region" description="Helical" evidence="5">
    <location>
        <begin position="87"/>
        <end position="108"/>
    </location>
</feature>
<dbReference type="Gene3D" id="1.20.1250.20">
    <property type="entry name" value="MFS general substrate transporter like domains"/>
    <property type="match status" value="1"/>
</dbReference>
<feature type="transmembrane region" description="Helical" evidence="5">
    <location>
        <begin position="55"/>
        <end position="75"/>
    </location>
</feature>
<evidence type="ECO:0000313" key="8">
    <source>
        <dbReference type="Proteomes" id="UP000632289"/>
    </source>
</evidence>
<feature type="transmembrane region" description="Helical" evidence="5">
    <location>
        <begin position="356"/>
        <end position="380"/>
    </location>
</feature>
<feature type="transmembrane region" description="Helical" evidence="5">
    <location>
        <begin position="230"/>
        <end position="255"/>
    </location>
</feature>
<reference evidence="7" key="1">
    <citation type="submission" date="2020-09" db="EMBL/GenBank/DDBJ databases">
        <title>Secondary metabolite and genome analysis of marine Streptomyces chumphonensis KK1-2T.</title>
        <authorList>
            <person name="Phongsopitanun W."/>
            <person name="Kanchanasin P."/>
            <person name="Pittayakhajonwut P."/>
            <person name="Suwanborirux K."/>
            <person name="Tanasupawat S."/>
        </authorList>
    </citation>
    <scope>NUCLEOTIDE SEQUENCE</scope>
    <source>
        <strain evidence="7">KK1-2</strain>
    </source>
</reference>
<feature type="transmembrane region" description="Helical" evidence="5">
    <location>
        <begin position="114"/>
        <end position="138"/>
    </location>
</feature>
<evidence type="ECO:0000313" key="7">
    <source>
        <dbReference type="EMBL" id="MBD3934694.1"/>
    </source>
</evidence>
<evidence type="ECO:0000256" key="1">
    <source>
        <dbReference type="ARBA" id="ARBA00004651"/>
    </source>
</evidence>
<evidence type="ECO:0000256" key="5">
    <source>
        <dbReference type="SAM" id="Phobius"/>
    </source>
</evidence>
<comment type="subcellular location">
    <subcellularLocation>
        <location evidence="1">Cell membrane</location>
        <topology evidence="1">Multi-pass membrane protein</topology>
    </subcellularLocation>
</comment>
<evidence type="ECO:0000256" key="4">
    <source>
        <dbReference type="ARBA" id="ARBA00023136"/>
    </source>
</evidence>
<dbReference type="InterPro" id="IPR011701">
    <property type="entry name" value="MFS"/>
</dbReference>
<dbReference type="SUPFAM" id="SSF103473">
    <property type="entry name" value="MFS general substrate transporter"/>
    <property type="match status" value="1"/>
</dbReference>
<gene>
    <name evidence="7" type="ORF">IF129_24425</name>
</gene>
<dbReference type="Pfam" id="PF07690">
    <property type="entry name" value="MFS_1"/>
    <property type="match status" value="1"/>
</dbReference>
<feature type="transmembrane region" description="Helical" evidence="5">
    <location>
        <begin position="320"/>
        <end position="344"/>
    </location>
</feature>
<evidence type="ECO:0000256" key="3">
    <source>
        <dbReference type="ARBA" id="ARBA00022989"/>
    </source>
</evidence>
<feature type="transmembrane region" description="Helical" evidence="5">
    <location>
        <begin position="386"/>
        <end position="404"/>
    </location>
</feature>